<dbReference type="InterPro" id="IPR029063">
    <property type="entry name" value="SAM-dependent_MTases_sf"/>
</dbReference>
<evidence type="ECO:0000259" key="1">
    <source>
        <dbReference type="Pfam" id="PF08241"/>
    </source>
</evidence>
<keyword evidence="2" id="KW-0808">Transferase</keyword>
<dbReference type="EMBL" id="LDUG01000021">
    <property type="protein sequence ID" value="KVW96129.1"/>
    <property type="molecule type" value="Genomic_DNA"/>
</dbReference>
<comment type="caution">
    <text evidence="2">The sequence shown here is derived from an EMBL/GenBank/DDBJ whole genome shotgun (WGS) entry which is preliminary data.</text>
</comment>
<dbReference type="Proteomes" id="UP000064243">
    <property type="component" value="Unassembled WGS sequence"/>
</dbReference>
<reference evidence="2 3" key="1">
    <citation type="journal article" date="2015" name="Appl. Environ. Microbiol.">
        <title>Aerobic and Anaerobic Thiosulfate Oxidation by a Cold-Adapted, Subglacial Chemoautotroph.</title>
        <authorList>
            <person name="Harrold Z.R."/>
            <person name="Skidmore M.L."/>
            <person name="Hamilton T.L."/>
            <person name="Desch L."/>
            <person name="Amada K."/>
            <person name="van Gelder W."/>
            <person name="Glover K."/>
            <person name="Roden E.E."/>
            <person name="Boyd E.S."/>
        </authorList>
    </citation>
    <scope>NUCLEOTIDE SEQUENCE [LARGE SCALE GENOMIC DNA]</scope>
    <source>
        <strain evidence="2 3">RG</strain>
    </source>
</reference>
<dbReference type="STRING" id="1123392.GCA_000376425_02573"/>
<dbReference type="OrthoDB" id="6191410at2"/>
<dbReference type="Gene3D" id="3.40.50.150">
    <property type="entry name" value="Vaccinia Virus protein VP39"/>
    <property type="match status" value="1"/>
</dbReference>
<proteinExistence type="predicted"/>
<dbReference type="InterPro" id="IPR013216">
    <property type="entry name" value="Methyltransf_11"/>
</dbReference>
<keyword evidence="3" id="KW-1185">Reference proteome</keyword>
<dbReference type="SUPFAM" id="SSF53335">
    <property type="entry name" value="S-adenosyl-L-methionine-dependent methyltransferases"/>
    <property type="match status" value="1"/>
</dbReference>
<sequence length="245" mass="28252">MLSKLDGEWFETPLGQHLLFREQRYFDNAVSDVFGFNAVQVGLPHIDFLRNSRIPLRVTCAVETPAQVRADPMFMPFESQSLDLLLLPHVLEFSANPHQVLREAERVLRPEGRLVLAGFNPRSLWGLARVLLGGERGYPWNGNFLNISRVKDWMALLGFEVAAGSMCCYRPPINRESWLRRMRFMEPAGDRWWAMGGGVYFLQAVKRVQGMNIILPQWKTPVARRLLAPAAKVINLKHYRTHRER</sequence>
<protein>
    <submittedName>
        <fullName evidence="2">Methyltransferase type 11</fullName>
    </submittedName>
</protein>
<organism evidence="2 3">
    <name type="scientific">Thiobacillus denitrificans</name>
    <dbReference type="NCBI Taxonomy" id="36861"/>
    <lineage>
        <taxon>Bacteria</taxon>
        <taxon>Pseudomonadati</taxon>
        <taxon>Pseudomonadota</taxon>
        <taxon>Betaproteobacteria</taxon>
        <taxon>Nitrosomonadales</taxon>
        <taxon>Thiobacillaceae</taxon>
        <taxon>Thiobacillus</taxon>
    </lineage>
</organism>
<dbReference type="AlphaFoldDB" id="A0A106BPA7"/>
<dbReference type="GO" id="GO:0008757">
    <property type="term" value="F:S-adenosylmethionine-dependent methyltransferase activity"/>
    <property type="evidence" value="ECO:0007669"/>
    <property type="project" value="InterPro"/>
</dbReference>
<dbReference type="PATRIC" id="fig|36861.3.peg.1432"/>
<name>A0A106BPA7_THIDE</name>
<feature type="domain" description="Methyltransferase type 11" evidence="1">
    <location>
        <begin position="68"/>
        <end position="116"/>
    </location>
</feature>
<keyword evidence="2" id="KW-0489">Methyltransferase</keyword>
<dbReference type="GO" id="GO:0032259">
    <property type="term" value="P:methylation"/>
    <property type="evidence" value="ECO:0007669"/>
    <property type="project" value="UniProtKB-KW"/>
</dbReference>
<dbReference type="Pfam" id="PF08241">
    <property type="entry name" value="Methyltransf_11"/>
    <property type="match status" value="1"/>
</dbReference>
<dbReference type="RefSeq" id="WP_059755057.1">
    <property type="nucleotide sequence ID" value="NZ_LDUG01000021.1"/>
</dbReference>
<gene>
    <name evidence="2" type="ORF">ABW22_08870</name>
</gene>
<evidence type="ECO:0000313" key="2">
    <source>
        <dbReference type="EMBL" id="KVW96129.1"/>
    </source>
</evidence>
<accession>A0A106BPA7</accession>
<evidence type="ECO:0000313" key="3">
    <source>
        <dbReference type="Proteomes" id="UP000064243"/>
    </source>
</evidence>